<protein>
    <submittedName>
        <fullName evidence="2">Pyruvate formate-lyase</fullName>
        <ecNumber evidence="2">2.3.1.54</ecNumber>
    </submittedName>
</protein>
<dbReference type="EC" id="2.3.1.54" evidence="2"/>
<dbReference type="Proteomes" id="UP000014243">
    <property type="component" value="Unassembled WGS sequence"/>
</dbReference>
<keyword evidence="2" id="KW-0670">Pyruvate</keyword>
<dbReference type="EMBL" id="ANKC01000307">
    <property type="protein sequence ID" value="EPC82961.1"/>
    <property type="molecule type" value="Genomic_DNA"/>
</dbReference>
<feature type="domain" description="PFL" evidence="1">
    <location>
        <begin position="7"/>
        <end position="285"/>
    </location>
</feature>
<keyword evidence="2" id="KW-0012">Acyltransferase</keyword>
<reference evidence="2 3" key="1">
    <citation type="journal article" date="2013" name="PLoS ONE">
        <title>Lactobacillus paracasei comparative genomics: towards species pan-genome definition and exploitation of diversity.</title>
        <authorList>
            <person name="Smokvina T."/>
            <person name="Wels M."/>
            <person name="Polka J."/>
            <person name="Chervaux C."/>
            <person name="Brisse S."/>
            <person name="Boekhorst J."/>
            <person name="van Hylckama Vlieg J.E."/>
            <person name="Siezen R.J."/>
        </authorList>
    </citation>
    <scope>NUCLEOTIDE SEQUENCE [LARGE SCALE GENOMIC DNA]</scope>
    <source>
        <strain evidence="2 3">Lpp126</strain>
    </source>
</reference>
<dbReference type="InterPro" id="IPR050244">
    <property type="entry name" value="Auton_GlycylRad_Cofactor"/>
</dbReference>
<dbReference type="InterPro" id="IPR004184">
    <property type="entry name" value="PFL_dom"/>
</dbReference>
<dbReference type="Gene3D" id="3.20.70.20">
    <property type="match status" value="1"/>
</dbReference>
<accession>S2SGP2</accession>
<proteinExistence type="predicted"/>
<gene>
    <name evidence="2" type="ORF">Lpp126_04628</name>
</gene>
<evidence type="ECO:0000313" key="2">
    <source>
        <dbReference type="EMBL" id="EPC82961.1"/>
    </source>
</evidence>
<sequence>MKQLDETKVPNYWEGFNGGDWQEEINVRDFIEHNLNQYDGDESFLAGPTEATTVLNNQVLNLKKQERANGGVLDADNNIPSTITSHGPGYLNKDLEKIVGVQTDKPFKRAFMPFGGIRMAEDALESYGFKTDPQEHKIFNEYRKTHNQGVFDAYTPDMRKARHYKIVTGLPDAYGRGRIVSDFPRIAVYGIDRLMAEKFKDYNLTGDGEMTDDVIKLREEINEQYRALNDMKKMAKEYGYDISRPAANAQEAVQWIYFGYLAAVKTQNGAAMSVGRIDTVIDAYI</sequence>
<dbReference type="GO" id="GO:0008861">
    <property type="term" value="F:formate C-acetyltransferase activity"/>
    <property type="evidence" value="ECO:0007669"/>
    <property type="project" value="UniProtKB-EC"/>
</dbReference>
<keyword evidence="2" id="KW-0808">Transferase</keyword>
<dbReference type="Pfam" id="PF02901">
    <property type="entry name" value="PFL-like"/>
    <property type="match status" value="1"/>
</dbReference>
<feature type="non-terminal residue" evidence="2">
    <location>
        <position position="285"/>
    </location>
</feature>
<comment type="caution">
    <text evidence="2">The sequence shown here is derived from an EMBL/GenBank/DDBJ whole genome shotgun (WGS) entry which is preliminary data.</text>
</comment>
<name>S2SGP2_LACPA</name>
<dbReference type="GO" id="GO:0005829">
    <property type="term" value="C:cytosol"/>
    <property type="evidence" value="ECO:0007669"/>
    <property type="project" value="TreeGrafter"/>
</dbReference>
<dbReference type="AlphaFoldDB" id="S2SGP2"/>
<dbReference type="PANTHER" id="PTHR30191">
    <property type="entry name" value="FORMATE ACETYLTRANSFERASE"/>
    <property type="match status" value="1"/>
</dbReference>
<organism evidence="2 3">
    <name type="scientific">Lacticaseibacillus paracasei subsp. paracasei Lpp126</name>
    <dbReference type="NCBI Taxonomy" id="1256206"/>
    <lineage>
        <taxon>Bacteria</taxon>
        <taxon>Bacillati</taxon>
        <taxon>Bacillota</taxon>
        <taxon>Bacilli</taxon>
        <taxon>Lactobacillales</taxon>
        <taxon>Lactobacillaceae</taxon>
        <taxon>Lacticaseibacillus</taxon>
    </lineage>
</organism>
<evidence type="ECO:0000259" key="1">
    <source>
        <dbReference type="PROSITE" id="PS51554"/>
    </source>
</evidence>
<dbReference type="SUPFAM" id="SSF51998">
    <property type="entry name" value="PFL-like glycyl radical enzymes"/>
    <property type="match status" value="1"/>
</dbReference>
<evidence type="ECO:0000313" key="3">
    <source>
        <dbReference type="Proteomes" id="UP000014243"/>
    </source>
</evidence>
<dbReference type="GO" id="GO:0016829">
    <property type="term" value="F:lyase activity"/>
    <property type="evidence" value="ECO:0007669"/>
    <property type="project" value="UniProtKB-KW"/>
</dbReference>
<dbReference type="PROSITE" id="PS51554">
    <property type="entry name" value="PFL"/>
    <property type="match status" value="1"/>
</dbReference>
<dbReference type="PANTHER" id="PTHR30191:SF0">
    <property type="entry name" value="FORMATE ACETYLTRANSFERASE 1"/>
    <property type="match status" value="1"/>
</dbReference>
<keyword evidence="2" id="KW-0456">Lyase</keyword>